<feature type="compositionally biased region" description="Acidic residues" evidence="9">
    <location>
        <begin position="78"/>
        <end position="102"/>
    </location>
</feature>
<dbReference type="GO" id="GO:0003724">
    <property type="term" value="F:RNA helicase activity"/>
    <property type="evidence" value="ECO:0007669"/>
    <property type="project" value="UniProtKB-EC"/>
</dbReference>
<dbReference type="KEGG" id="tet:TTHERM_00497150"/>
<comment type="function">
    <text evidence="8">RNA helicase.</text>
</comment>
<dbReference type="Proteomes" id="UP000009168">
    <property type="component" value="Unassembled WGS sequence"/>
</dbReference>
<dbReference type="InterPro" id="IPR025313">
    <property type="entry name" value="SPB4-like_CTE"/>
</dbReference>
<feature type="region of interest" description="Disordered" evidence="9">
    <location>
        <begin position="1"/>
        <end position="116"/>
    </location>
</feature>
<reference evidence="13" key="1">
    <citation type="journal article" date="2006" name="PLoS Biol.">
        <title>Macronuclear genome sequence of the ciliate Tetrahymena thermophila, a model eukaryote.</title>
        <authorList>
            <person name="Eisen J.A."/>
            <person name="Coyne R.S."/>
            <person name="Wu M."/>
            <person name="Wu D."/>
            <person name="Thiagarajan M."/>
            <person name="Wortman J.R."/>
            <person name="Badger J.H."/>
            <person name="Ren Q."/>
            <person name="Amedeo P."/>
            <person name="Jones K.M."/>
            <person name="Tallon L.J."/>
            <person name="Delcher A.L."/>
            <person name="Salzberg S.L."/>
            <person name="Silva J.C."/>
            <person name="Haas B.J."/>
            <person name="Majoros W.H."/>
            <person name="Farzad M."/>
            <person name="Carlton J.M."/>
            <person name="Smith R.K. Jr."/>
            <person name="Garg J."/>
            <person name="Pearlman R.E."/>
            <person name="Karrer K.M."/>
            <person name="Sun L."/>
            <person name="Manning G."/>
            <person name="Elde N.C."/>
            <person name="Turkewitz A.P."/>
            <person name="Asai D.J."/>
            <person name="Wilkes D.E."/>
            <person name="Wang Y."/>
            <person name="Cai H."/>
            <person name="Collins K."/>
            <person name="Stewart B.A."/>
            <person name="Lee S.R."/>
            <person name="Wilamowska K."/>
            <person name="Weinberg Z."/>
            <person name="Ruzzo W.L."/>
            <person name="Wloga D."/>
            <person name="Gaertig J."/>
            <person name="Frankel J."/>
            <person name="Tsao C.-C."/>
            <person name="Gorovsky M.A."/>
            <person name="Keeling P.J."/>
            <person name="Waller R.F."/>
            <person name="Patron N.J."/>
            <person name="Cherry J.M."/>
            <person name="Stover N.A."/>
            <person name="Krieger C.J."/>
            <person name="del Toro C."/>
            <person name="Ryder H.F."/>
            <person name="Williamson S.C."/>
            <person name="Barbeau R.A."/>
            <person name="Hamilton E.P."/>
            <person name="Orias E."/>
        </authorList>
    </citation>
    <scope>NUCLEOTIDE SEQUENCE [LARGE SCALE GENOMIC DNA]</scope>
    <source>
        <strain evidence="13">SB210</strain>
    </source>
</reference>
<comment type="domain">
    <text evidence="8">The Q motif is unique to and characteristic of the DEAD box family of RNA helicases and controls ATP binding and hydrolysis.</text>
</comment>
<dbReference type="OrthoDB" id="10259640at2759"/>
<protein>
    <recommendedName>
        <fullName evidence="8">ATP-dependent RNA helicase</fullName>
        <ecNumber evidence="8">3.6.4.13</ecNumber>
    </recommendedName>
</protein>
<dbReference type="EC" id="3.6.4.13" evidence="8"/>
<dbReference type="InParanoid" id="I7LY42"/>
<keyword evidence="1 8" id="KW-0547">Nucleotide-binding</keyword>
<feature type="compositionally biased region" description="Basic and acidic residues" evidence="9">
    <location>
        <begin position="47"/>
        <end position="56"/>
    </location>
</feature>
<dbReference type="STRING" id="312017.I7LY42"/>
<dbReference type="InterPro" id="IPR027417">
    <property type="entry name" value="P-loop_NTPase"/>
</dbReference>
<dbReference type="FunFam" id="3.40.50.300:FF:000379">
    <property type="entry name" value="RNA helicase"/>
    <property type="match status" value="1"/>
</dbReference>
<evidence type="ECO:0000256" key="4">
    <source>
        <dbReference type="ARBA" id="ARBA00022840"/>
    </source>
</evidence>
<comment type="similarity">
    <text evidence="6">Belongs to the DEAD box helicase family. DDX18/HAS1 subfamily.</text>
</comment>
<dbReference type="PROSITE" id="PS51194">
    <property type="entry name" value="HELICASE_CTER"/>
    <property type="match status" value="1"/>
</dbReference>
<keyword evidence="13" id="KW-1185">Reference proteome</keyword>
<feature type="region of interest" description="Disordered" evidence="9">
    <location>
        <begin position="599"/>
        <end position="642"/>
    </location>
</feature>
<dbReference type="GeneID" id="7838398"/>
<keyword evidence="2 8" id="KW-0378">Hydrolase</keyword>
<dbReference type="GO" id="GO:0005524">
    <property type="term" value="F:ATP binding"/>
    <property type="evidence" value="ECO:0007669"/>
    <property type="project" value="UniProtKB-UniRule"/>
</dbReference>
<proteinExistence type="inferred from homology"/>
<gene>
    <name evidence="12" type="ORF">TTHERM_00497150</name>
</gene>
<dbReference type="eggNOG" id="KOG0342">
    <property type="taxonomic scope" value="Eukaryota"/>
</dbReference>
<feature type="compositionally biased region" description="Acidic residues" evidence="9">
    <location>
        <begin position="28"/>
        <end position="46"/>
    </location>
</feature>
<feature type="domain" description="Helicase C-terminal" evidence="11">
    <location>
        <begin position="370"/>
        <end position="530"/>
    </location>
</feature>
<evidence type="ECO:0000256" key="1">
    <source>
        <dbReference type="ARBA" id="ARBA00022741"/>
    </source>
</evidence>
<dbReference type="SMART" id="SM00487">
    <property type="entry name" value="DEXDc"/>
    <property type="match status" value="1"/>
</dbReference>
<keyword evidence="3 8" id="KW-0347">Helicase</keyword>
<dbReference type="Pfam" id="PF13959">
    <property type="entry name" value="CTE_SPB4"/>
    <property type="match status" value="1"/>
</dbReference>
<dbReference type="GO" id="GO:0003723">
    <property type="term" value="F:RNA binding"/>
    <property type="evidence" value="ECO:0007669"/>
    <property type="project" value="UniProtKB-UniRule"/>
</dbReference>
<evidence type="ECO:0000256" key="8">
    <source>
        <dbReference type="RuleBase" id="RU365068"/>
    </source>
</evidence>
<evidence type="ECO:0000313" key="13">
    <source>
        <dbReference type="Proteomes" id="UP000009168"/>
    </source>
</evidence>
<dbReference type="AlphaFoldDB" id="I7LY42"/>
<feature type="domain" description="Helicase ATP-binding" evidence="10">
    <location>
        <begin position="182"/>
        <end position="357"/>
    </location>
</feature>
<evidence type="ECO:0000259" key="11">
    <source>
        <dbReference type="PROSITE" id="PS51194"/>
    </source>
</evidence>
<evidence type="ECO:0000256" key="3">
    <source>
        <dbReference type="ARBA" id="ARBA00022806"/>
    </source>
</evidence>
<dbReference type="HOGENOM" id="CLU_003041_26_5_1"/>
<dbReference type="InterPro" id="IPR044773">
    <property type="entry name" value="DDX18/Has1_DEADc"/>
</dbReference>
<evidence type="ECO:0000256" key="2">
    <source>
        <dbReference type="ARBA" id="ARBA00022801"/>
    </source>
</evidence>
<dbReference type="Gene3D" id="3.40.50.300">
    <property type="entry name" value="P-loop containing nucleotide triphosphate hydrolases"/>
    <property type="match status" value="2"/>
</dbReference>
<dbReference type="PANTHER" id="PTHR24031">
    <property type="entry name" value="RNA HELICASE"/>
    <property type="match status" value="1"/>
</dbReference>
<accession>I7LY42</accession>
<dbReference type="GO" id="GO:0016787">
    <property type="term" value="F:hydrolase activity"/>
    <property type="evidence" value="ECO:0007669"/>
    <property type="project" value="UniProtKB-KW"/>
</dbReference>
<dbReference type="RefSeq" id="XP_001027904.1">
    <property type="nucleotide sequence ID" value="XM_001027904.1"/>
</dbReference>
<comment type="catalytic activity">
    <reaction evidence="7 8">
        <text>ATP + H2O = ADP + phosphate + H(+)</text>
        <dbReference type="Rhea" id="RHEA:13065"/>
        <dbReference type="ChEBI" id="CHEBI:15377"/>
        <dbReference type="ChEBI" id="CHEBI:15378"/>
        <dbReference type="ChEBI" id="CHEBI:30616"/>
        <dbReference type="ChEBI" id="CHEBI:43474"/>
        <dbReference type="ChEBI" id="CHEBI:456216"/>
        <dbReference type="EC" id="3.6.4.13"/>
    </reaction>
</comment>
<dbReference type="CDD" id="cd17942">
    <property type="entry name" value="DEADc_DDX18"/>
    <property type="match status" value="1"/>
</dbReference>
<sequence>MGGKEFKKMKKELKKEKLKQKSKHQEDAVDEEVEDEIENEQDEDEQIQNKKVEKQGKKIKKDKKNKKDLKKAKKQAQAEDDDEEEQEQEEEDEDQIEEEVQDDQQPNIVFDDEKDNVKITSSNMNKYLSDESKATEQQDAPTSRAGFFSNDLFDDLEVCKPTKDALKQMKFTNMTHIQSRTIPHLLKGRDVLGAAKTGSGKTLAFLIPAIEMLYKTNFVQSMGTGIIVITPTRELATQIYDVAKQLMFFHSKTLGLLIGGANRKAEAIKLKTGVNMIIATPGRLLDHLQNTAGFAYHNLLGLIIDEADAILRIGFQEELTEILKLLPIDRQTVLFSATQNKKIDDLARLSLKQPIYIGVDDVAETSTVEGLEQGYVIIDADKKFRLLFTFLQKQKKKKVMVFFSSCNSVKFHSDLLNYVDIPVLDIHGKQKQQKRLNTFYEFSNATSGVLLCTDVAARGLDIPNVDWIVQYDPPDDTKEYIHRVGRTCRGANTTGKALLFLLPEEKDYLKYLKAAKVNLNEYEFPENKLANIQDQFDKLVERNYFLNRCAFEAFRSYLHSYSAHSLKDIFDVANLDLQKIGRSFGFKIPPRVNLNVKVSSKTQRKNKVKQISDSKTGKKSGFQMRDKKLLQKKQGDGRQFSR</sequence>
<feature type="compositionally biased region" description="Basic residues" evidence="9">
    <location>
        <begin position="57"/>
        <end position="74"/>
    </location>
</feature>
<feature type="compositionally biased region" description="Basic and acidic residues" evidence="9">
    <location>
        <begin position="624"/>
        <end position="636"/>
    </location>
</feature>
<name>I7LY42_TETTS</name>
<dbReference type="Pfam" id="PF00271">
    <property type="entry name" value="Helicase_C"/>
    <property type="match status" value="1"/>
</dbReference>
<dbReference type="FunCoup" id="I7LY42">
    <property type="interactions" value="583"/>
</dbReference>
<dbReference type="OMA" id="LMEFHSQ"/>
<evidence type="ECO:0000313" key="12">
    <source>
        <dbReference type="EMBL" id="EAS07662.1"/>
    </source>
</evidence>
<organism evidence="12 13">
    <name type="scientific">Tetrahymena thermophila (strain SB210)</name>
    <dbReference type="NCBI Taxonomy" id="312017"/>
    <lineage>
        <taxon>Eukaryota</taxon>
        <taxon>Sar</taxon>
        <taxon>Alveolata</taxon>
        <taxon>Ciliophora</taxon>
        <taxon>Intramacronucleata</taxon>
        <taxon>Oligohymenophorea</taxon>
        <taxon>Hymenostomatida</taxon>
        <taxon>Tetrahymenina</taxon>
        <taxon>Tetrahymenidae</taxon>
        <taxon>Tetrahymena</taxon>
    </lineage>
</organism>
<feature type="compositionally biased region" description="Basic residues" evidence="9">
    <location>
        <begin position="7"/>
        <end position="22"/>
    </location>
</feature>
<dbReference type="InterPro" id="IPR001650">
    <property type="entry name" value="Helicase_C-like"/>
</dbReference>
<dbReference type="SUPFAM" id="SSF52540">
    <property type="entry name" value="P-loop containing nucleoside triphosphate hydrolases"/>
    <property type="match status" value="1"/>
</dbReference>
<dbReference type="CDD" id="cd18787">
    <property type="entry name" value="SF2_C_DEAD"/>
    <property type="match status" value="1"/>
</dbReference>
<keyword evidence="5 8" id="KW-0694">RNA-binding</keyword>
<evidence type="ECO:0000256" key="5">
    <source>
        <dbReference type="ARBA" id="ARBA00022884"/>
    </source>
</evidence>
<dbReference type="SMART" id="SM00490">
    <property type="entry name" value="HELICc"/>
    <property type="match status" value="1"/>
</dbReference>
<dbReference type="EMBL" id="GG662212">
    <property type="protein sequence ID" value="EAS07662.1"/>
    <property type="molecule type" value="Genomic_DNA"/>
</dbReference>
<evidence type="ECO:0000256" key="9">
    <source>
        <dbReference type="SAM" id="MobiDB-lite"/>
    </source>
</evidence>
<dbReference type="SMART" id="SM01178">
    <property type="entry name" value="DUF4217"/>
    <property type="match status" value="1"/>
</dbReference>
<dbReference type="InterPro" id="IPR011545">
    <property type="entry name" value="DEAD/DEAH_box_helicase_dom"/>
</dbReference>
<evidence type="ECO:0000256" key="6">
    <source>
        <dbReference type="ARBA" id="ARBA00024357"/>
    </source>
</evidence>
<dbReference type="Pfam" id="PF00270">
    <property type="entry name" value="DEAD"/>
    <property type="match status" value="1"/>
</dbReference>
<dbReference type="InterPro" id="IPR014001">
    <property type="entry name" value="Helicase_ATP-bd"/>
</dbReference>
<dbReference type="PROSITE" id="PS51192">
    <property type="entry name" value="HELICASE_ATP_BIND_1"/>
    <property type="match status" value="1"/>
</dbReference>
<keyword evidence="4 8" id="KW-0067">ATP-binding</keyword>
<evidence type="ECO:0000259" key="10">
    <source>
        <dbReference type="PROSITE" id="PS51192"/>
    </source>
</evidence>
<evidence type="ECO:0000256" key="7">
    <source>
        <dbReference type="ARBA" id="ARBA00047984"/>
    </source>
</evidence>